<evidence type="ECO:0000313" key="3">
    <source>
        <dbReference type="Proteomes" id="UP000316621"/>
    </source>
</evidence>
<sequence length="76" mass="7721">MDGFGKKGKVTTVAVVVFSLASAVSFGWNCLNGGFMGDSADRLENATPTPLAPLSEARITASKPNAAASSTLKTST</sequence>
<reference evidence="2 3" key="1">
    <citation type="journal article" date="2018" name="Science">
        <title>The opium poppy genome and morphinan production.</title>
        <authorList>
            <person name="Guo L."/>
            <person name="Winzer T."/>
            <person name="Yang X."/>
            <person name="Li Y."/>
            <person name="Ning Z."/>
            <person name="He Z."/>
            <person name="Teodor R."/>
            <person name="Lu Y."/>
            <person name="Bowser T.A."/>
            <person name="Graham I.A."/>
            <person name="Ye K."/>
        </authorList>
    </citation>
    <scope>NUCLEOTIDE SEQUENCE [LARGE SCALE GENOMIC DNA]</scope>
    <source>
        <strain evidence="3">cv. HN1</strain>
        <tissue evidence="2">Leaves</tissue>
    </source>
</reference>
<keyword evidence="3" id="KW-1185">Reference proteome</keyword>
<proteinExistence type="predicted"/>
<feature type="compositionally biased region" description="Polar residues" evidence="1">
    <location>
        <begin position="67"/>
        <end position="76"/>
    </location>
</feature>
<dbReference type="Gramene" id="RZC52357">
    <property type="protein sequence ID" value="RZC52357"/>
    <property type="gene ID" value="C5167_020790"/>
</dbReference>
<feature type="region of interest" description="Disordered" evidence="1">
    <location>
        <begin position="54"/>
        <end position="76"/>
    </location>
</feature>
<gene>
    <name evidence="2" type="ORF">C5167_020790</name>
</gene>
<protein>
    <submittedName>
        <fullName evidence="2">Uncharacterized protein</fullName>
    </submittedName>
</protein>
<organism evidence="2 3">
    <name type="scientific">Papaver somniferum</name>
    <name type="common">Opium poppy</name>
    <dbReference type="NCBI Taxonomy" id="3469"/>
    <lineage>
        <taxon>Eukaryota</taxon>
        <taxon>Viridiplantae</taxon>
        <taxon>Streptophyta</taxon>
        <taxon>Embryophyta</taxon>
        <taxon>Tracheophyta</taxon>
        <taxon>Spermatophyta</taxon>
        <taxon>Magnoliopsida</taxon>
        <taxon>Ranunculales</taxon>
        <taxon>Papaveraceae</taxon>
        <taxon>Papaveroideae</taxon>
        <taxon>Papaver</taxon>
    </lineage>
</organism>
<accession>A0A4Y7IUJ6</accession>
<name>A0A4Y7IUJ6_PAPSO</name>
<evidence type="ECO:0000313" key="2">
    <source>
        <dbReference type="EMBL" id="RZC52357.1"/>
    </source>
</evidence>
<evidence type="ECO:0000256" key="1">
    <source>
        <dbReference type="SAM" id="MobiDB-lite"/>
    </source>
</evidence>
<dbReference type="EMBL" id="CM010716">
    <property type="protein sequence ID" value="RZC52357.1"/>
    <property type="molecule type" value="Genomic_DNA"/>
</dbReference>
<dbReference type="AlphaFoldDB" id="A0A4Y7IUJ6"/>
<dbReference type="Proteomes" id="UP000316621">
    <property type="component" value="Chromosome 2"/>
</dbReference>